<dbReference type="PANTHER" id="PTHR48100:SF1">
    <property type="entry name" value="HISTIDINE PHOSPHATASE FAMILY PROTEIN-RELATED"/>
    <property type="match status" value="1"/>
</dbReference>
<dbReference type="GO" id="GO:0003676">
    <property type="term" value="F:nucleic acid binding"/>
    <property type="evidence" value="ECO:0007669"/>
    <property type="project" value="InterPro"/>
</dbReference>
<dbReference type="Pfam" id="PF13456">
    <property type="entry name" value="RVT_3"/>
    <property type="match status" value="1"/>
</dbReference>
<dbReference type="InterPro" id="IPR012337">
    <property type="entry name" value="RNaseH-like_sf"/>
</dbReference>
<dbReference type="AlphaFoldDB" id="A0A5B1M3N2"/>
<evidence type="ECO:0000313" key="6">
    <source>
        <dbReference type="EMBL" id="KAA1426370.1"/>
    </source>
</evidence>
<dbReference type="Proteomes" id="UP000324351">
    <property type="component" value="Unassembled WGS sequence"/>
</dbReference>
<dbReference type="SUPFAM" id="SSF53098">
    <property type="entry name" value="Ribonuclease H-like"/>
    <property type="match status" value="1"/>
</dbReference>
<dbReference type="CDD" id="cd09279">
    <property type="entry name" value="RNase_HI_like"/>
    <property type="match status" value="1"/>
</dbReference>
<gene>
    <name evidence="6" type="ORF">F0U47_13225</name>
</gene>
<dbReference type="InterPro" id="IPR002156">
    <property type="entry name" value="RNaseH_domain"/>
</dbReference>
<feature type="binding site" evidence="3">
    <location>
        <position position="273"/>
    </location>
    <ligand>
        <name>substrate</name>
    </ligand>
</feature>
<feature type="active site" description="Proton donor/acceptor; for phosphatase activity" evidence="1">
    <location>
        <position position="297"/>
    </location>
</feature>
<dbReference type="InterPro" id="IPR013078">
    <property type="entry name" value="His_Pase_superF_clade-1"/>
</dbReference>
<evidence type="ECO:0000313" key="7">
    <source>
        <dbReference type="Proteomes" id="UP000324351"/>
    </source>
</evidence>
<dbReference type="InterPro" id="IPR036397">
    <property type="entry name" value="RNaseH_sf"/>
</dbReference>
<sequence>MRSSAASSASGSWSAPARAGSEVADRPAGPRSVVIEADGGSRGNPGPSAYGAVLKDAETGEVIAEDGRTLGIATNNVAEYSGLIAGLRLAELYAPGADIEVRMDSKLVVEQMSGRWKIKHPDMRPLAMEANRLAPFGTTYTWVPREQNKHADRLANEALDGKRDGVTVAAGSAADREPDEPESLIEEIESPDPAVVEEVAGKRAEEAAGAPTTLVLLRHGVTAHTSGRRFSGGLGGDNPGLSDEGRAQVRAAAGWLVELKDRIDAVVCSPVRRTRESAEIVAAELGLPVEEEPGFAEMEFGAWDGLSFVEVAEKHKESLDAWLGDLDAAPPGGESFRTVETRVLAGLDRVLEQHAGRTVVVVSHVTPIKTLVASVLGAPLDAVFKMELSPASVTVLSFFPDPSAPEGTARRGSLRLYNALPPGDRTLLDTGRW</sequence>
<evidence type="ECO:0000256" key="4">
    <source>
        <dbReference type="SAM" id="MobiDB-lite"/>
    </source>
</evidence>
<dbReference type="PIRSF" id="PIRSF036922">
    <property type="entry name" value="RNaseH_PGAM"/>
    <property type="match status" value="1"/>
</dbReference>
<dbReference type="InterPro" id="IPR050275">
    <property type="entry name" value="PGM_Phosphatase"/>
</dbReference>
<dbReference type="SUPFAM" id="SSF53254">
    <property type="entry name" value="Phosphoglycerate mutase-like"/>
    <property type="match status" value="1"/>
</dbReference>
<dbReference type="GO" id="GO:0005737">
    <property type="term" value="C:cytoplasm"/>
    <property type="evidence" value="ECO:0007669"/>
    <property type="project" value="TreeGrafter"/>
</dbReference>
<reference evidence="6 7" key="2">
    <citation type="submission" date="2019-09" db="EMBL/GenBank/DDBJ databases">
        <authorList>
            <person name="Jin C."/>
        </authorList>
    </citation>
    <scope>NUCLEOTIDE SEQUENCE [LARGE SCALE GENOMIC DNA]</scope>
    <source>
        <strain evidence="6 7">BN140041</strain>
    </source>
</reference>
<dbReference type="PROSITE" id="PS50879">
    <property type="entry name" value="RNASE_H_1"/>
    <property type="match status" value="1"/>
</dbReference>
<organism evidence="6 7">
    <name type="scientific">Nocardioides antri</name>
    <dbReference type="NCBI Taxonomy" id="2607659"/>
    <lineage>
        <taxon>Bacteria</taxon>
        <taxon>Bacillati</taxon>
        <taxon>Actinomycetota</taxon>
        <taxon>Actinomycetes</taxon>
        <taxon>Propionibacteriales</taxon>
        <taxon>Nocardioidaceae</taxon>
        <taxon>Nocardioides</taxon>
    </lineage>
</organism>
<dbReference type="EMBL" id="VUJW01000008">
    <property type="protein sequence ID" value="KAA1426370.1"/>
    <property type="molecule type" value="Genomic_DNA"/>
</dbReference>
<dbReference type="Gene3D" id="3.40.50.1240">
    <property type="entry name" value="Phosphoglycerate mutase-like"/>
    <property type="match status" value="1"/>
</dbReference>
<dbReference type="Gene3D" id="3.30.420.10">
    <property type="entry name" value="Ribonuclease H-like superfamily/Ribonuclease H"/>
    <property type="match status" value="1"/>
</dbReference>
<evidence type="ECO:0000256" key="3">
    <source>
        <dbReference type="PIRSR" id="PIRSR613078-2"/>
    </source>
</evidence>
<name>A0A5B1M3N2_9ACTN</name>
<comment type="caution">
    <text evidence="6">The sequence shown here is derived from an EMBL/GenBank/DDBJ whole genome shotgun (WGS) entry which is preliminary data.</text>
</comment>
<evidence type="ECO:0000256" key="2">
    <source>
        <dbReference type="PIRSR" id="PIRSR613078-1"/>
    </source>
</evidence>
<feature type="active site" description="Tele-phosphohistidine intermediate" evidence="1">
    <location>
        <position position="219"/>
    </location>
</feature>
<feature type="active site" description="Proton donor/acceptor" evidence="2">
    <location>
        <position position="297"/>
    </location>
</feature>
<dbReference type="GO" id="GO:0004523">
    <property type="term" value="F:RNA-DNA hybrid ribonuclease activity"/>
    <property type="evidence" value="ECO:0007669"/>
    <property type="project" value="InterPro"/>
</dbReference>
<reference evidence="6 7" key="1">
    <citation type="submission" date="2019-09" db="EMBL/GenBank/DDBJ databases">
        <title>Nocardioides panacisoli sp. nov., isolated from the soil of a ginseng field.</title>
        <authorList>
            <person name="Cho C."/>
        </authorList>
    </citation>
    <scope>NUCLEOTIDE SEQUENCE [LARGE SCALE GENOMIC DNA]</scope>
    <source>
        <strain evidence="6 7">BN140041</strain>
    </source>
</reference>
<dbReference type="CDD" id="cd07067">
    <property type="entry name" value="HP_PGM_like"/>
    <property type="match status" value="1"/>
</dbReference>
<feature type="compositionally biased region" description="Low complexity" evidence="4">
    <location>
        <begin position="1"/>
        <end position="21"/>
    </location>
</feature>
<dbReference type="SMART" id="SM00855">
    <property type="entry name" value="PGAM"/>
    <property type="match status" value="1"/>
</dbReference>
<keyword evidence="7" id="KW-1185">Reference proteome</keyword>
<dbReference type="NCBIfam" id="NF005567">
    <property type="entry name" value="PRK07238.1"/>
    <property type="match status" value="1"/>
</dbReference>
<protein>
    <submittedName>
        <fullName evidence="6">Bifunctional RNase H/acid phosphatase</fullName>
    </submittedName>
</protein>
<dbReference type="GO" id="GO:0016791">
    <property type="term" value="F:phosphatase activity"/>
    <property type="evidence" value="ECO:0007669"/>
    <property type="project" value="TreeGrafter"/>
</dbReference>
<evidence type="ECO:0000256" key="1">
    <source>
        <dbReference type="PIRSR" id="PIRSR036922-1"/>
    </source>
</evidence>
<feature type="region of interest" description="Disordered" evidence="4">
    <location>
        <begin position="1"/>
        <end position="52"/>
    </location>
</feature>
<proteinExistence type="predicted"/>
<evidence type="ECO:0000259" key="5">
    <source>
        <dbReference type="PROSITE" id="PS50879"/>
    </source>
</evidence>
<dbReference type="InterPro" id="IPR029033">
    <property type="entry name" value="His_PPase_superfam"/>
</dbReference>
<accession>A0A5B1M3N2</accession>
<dbReference type="PANTHER" id="PTHR48100">
    <property type="entry name" value="BROAD-SPECIFICITY PHOSPHATASE YOR283W-RELATED"/>
    <property type="match status" value="1"/>
</dbReference>
<dbReference type="Pfam" id="PF00300">
    <property type="entry name" value="His_Phos_1"/>
    <property type="match status" value="1"/>
</dbReference>
<dbReference type="InterPro" id="IPR014636">
    <property type="entry name" value="RNaseH/PGlycerate_mutase"/>
</dbReference>
<feature type="domain" description="RNase H type-1" evidence="5">
    <location>
        <begin position="29"/>
        <end position="160"/>
    </location>
</feature>